<feature type="transmembrane region" description="Helical" evidence="1">
    <location>
        <begin position="198"/>
        <end position="218"/>
    </location>
</feature>
<gene>
    <name evidence="3" type="ORF">GCM10010995_10820</name>
</gene>
<evidence type="ECO:0000256" key="1">
    <source>
        <dbReference type="SAM" id="Phobius"/>
    </source>
</evidence>
<proteinExistence type="predicted"/>
<dbReference type="RefSeq" id="WP_117002235.1">
    <property type="nucleotide sequence ID" value="NZ_BMJS01000009.1"/>
</dbReference>
<keyword evidence="1" id="KW-0472">Membrane</keyword>
<reference evidence="3" key="1">
    <citation type="journal article" date="2014" name="Int. J. Syst. Evol. Microbiol.">
        <title>Complete genome sequence of Corynebacterium casei LMG S-19264T (=DSM 44701T), isolated from a smear-ripened cheese.</title>
        <authorList>
            <consortium name="US DOE Joint Genome Institute (JGI-PGF)"/>
            <person name="Walter F."/>
            <person name="Albersmeier A."/>
            <person name="Kalinowski J."/>
            <person name="Ruckert C."/>
        </authorList>
    </citation>
    <scope>NUCLEOTIDE SEQUENCE</scope>
    <source>
        <strain evidence="3">CGMCC 1.15758</strain>
    </source>
</reference>
<dbReference type="AlphaFoldDB" id="A0A8J2Z4A7"/>
<organism evidence="3 4">
    <name type="scientific">Cysteiniphilum litorale</name>
    <dbReference type="NCBI Taxonomy" id="2056700"/>
    <lineage>
        <taxon>Bacteria</taxon>
        <taxon>Pseudomonadati</taxon>
        <taxon>Pseudomonadota</taxon>
        <taxon>Gammaproteobacteria</taxon>
        <taxon>Thiotrichales</taxon>
        <taxon>Fastidiosibacteraceae</taxon>
        <taxon>Cysteiniphilum</taxon>
    </lineage>
</organism>
<feature type="domain" description="Type IV / VI secretion system DotU" evidence="2">
    <location>
        <begin position="39"/>
        <end position="215"/>
    </location>
</feature>
<sequence>MQQDFLIWKDISQLILKSESYGKEIDNLANVDIEETIETRAFFRNALHQIAQKVECLHNAKIAKYTSFGIAVWLDEILAGIYEYAAHPWPSLQKELFETTEGGVKFYEYVDDVLANPFYPKFIYELYYCMLTGGFKGKYPAESERYAIANYINKLKEMLQFEHEKPLLESNDLSIPLVTKSRYLRVANKVKQCFRQHLGLILGGCVALTYLLCGVLVYF</sequence>
<protein>
    <recommendedName>
        <fullName evidence="2">Type IV / VI secretion system DotU domain-containing protein</fullName>
    </recommendedName>
</protein>
<keyword evidence="4" id="KW-1185">Reference proteome</keyword>
<comment type="caution">
    <text evidence="3">The sequence shown here is derived from an EMBL/GenBank/DDBJ whole genome shotgun (WGS) entry which is preliminary data.</text>
</comment>
<accession>A0A8J2Z4A7</accession>
<evidence type="ECO:0000259" key="2">
    <source>
        <dbReference type="Pfam" id="PF09850"/>
    </source>
</evidence>
<evidence type="ECO:0000313" key="3">
    <source>
        <dbReference type="EMBL" id="GGF95431.1"/>
    </source>
</evidence>
<dbReference type="EMBL" id="BMJS01000009">
    <property type="protein sequence ID" value="GGF95431.1"/>
    <property type="molecule type" value="Genomic_DNA"/>
</dbReference>
<dbReference type="Gene3D" id="1.25.40.590">
    <property type="entry name" value="Type IV / VI secretion system, DotU"/>
    <property type="match status" value="1"/>
</dbReference>
<dbReference type="Proteomes" id="UP000636949">
    <property type="component" value="Unassembled WGS sequence"/>
</dbReference>
<keyword evidence="1" id="KW-0812">Transmembrane</keyword>
<dbReference type="OrthoDB" id="5615290at2"/>
<dbReference type="InterPro" id="IPR017732">
    <property type="entry name" value="T4/T6SS_DotU"/>
</dbReference>
<evidence type="ECO:0000313" key="4">
    <source>
        <dbReference type="Proteomes" id="UP000636949"/>
    </source>
</evidence>
<dbReference type="InterPro" id="IPR038522">
    <property type="entry name" value="T4/T6SS_DotU_sf"/>
</dbReference>
<reference evidence="3" key="2">
    <citation type="submission" date="2020-09" db="EMBL/GenBank/DDBJ databases">
        <authorList>
            <person name="Sun Q."/>
            <person name="Zhou Y."/>
        </authorList>
    </citation>
    <scope>NUCLEOTIDE SEQUENCE</scope>
    <source>
        <strain evidence="3">CGMCC 1.15758</strain>
    </source>
</reference>
<keyword evidence="1" id="KW-1133">Transmembrane helix</keyword>
<dbReference type="Pfam" id="PF09850">
    <property type="entry name" value="DotU"/>
    <property type="match status" value="1"/>
</dbReference>
<name>A0A8J2Z4A7_9GAMM</name>